<proteinExistence type="predicted"/>
<dbReference type="CDD" id="cd03809">
    <property type="entry name" value="GT4_MtfB-like"/>
    <property type="match status" value="1"/>
</dbReference>
<dbReference type="Proteomes" id="UP000034795">
    <property type="component" value="Unassembled WGS sequence"/>
</dbReference>
<sequence length="401" mass="45768">MRIFVDIRHLAHPAPSGVGEYTIQLLRTLFALSTFHEWILFSSGTTRPHIERLFSLPLPLTKEWIARRYERTVYPNGVEHIHLTEPNKILKLKIGLGLETPFTSLSHPKPDLLFLPNLNVLPKAEKTPKILMMHDLSWNLFPAFYSPRMRLWHASTMPHDLITSCVKILTPSHSTKQDLLKRYPLSPDTIETIPEGIAKNFQPTPDGYDDEVREYYRLPKRSILFLGTLEPRKNLRTVYEAIKLYRKNTGDDISFVLAGGWGWQTGFLRCKITKGEQEGWVRHLGYIPPEHRAALYRQAKVTLFPSLYEGFGLPVLESMACGTPVITSAISSLPEISGSAALLVDPYNRNDIVLALTELLSSPSLYQTLVQEGLLRSQKYTWEQTAKKTLEVFEKSVFKNS</sequence>
<evidence type="ECO:0000313" key="4">
    <source>
        <dbReference type="Proteomes" id="UP000034795"/>
    </source>
</evidence>
<keyword evidence="1 3" id="KW-0808">Transferase</keyword>
<dbReference type="SUPFAM" id="SSF53756">
    <property type="entry name" value="UDP-Glycosyltransferase/glycogen phosphorylase"/>
    <property type="match status" value="1"/>
</dbReference>
<dbReference type="STRING" id="1618994.UX57_C0025G0002"/>
<dbReference type="EMBL" id="LCMS01000025">
    <property type="protein sequence ID" value="KKU40102.1"/>
    <property type="molecule type" value="Genomic_DNA"/>
</dbReference>
<dbReference type="InterPro" id="IPR001296">
    <property type="entry name" value="Glyco_trans_1"/>
</dbReference>
<reference evidence="3 4" key="1">
    <citation type="journal article" date="2015" name="Nature">
        <title>rRNA introns, odd ribosomes, and small enigmatic genomes across a large radiation of phyla.</title>
        <authorList>
            <person name="Brown C.T."/>
            <person name="Hug L.A."/>
            <person name="Thomas B.C."/>
            <person name="Sharon I."/>
            <person name="Castelle C.J."/>
            <person name="Singh A."/>
            <person name="Wilkins M.J."/>
            <person name="Williams K.H."/>
            <person name="Banfield J.F."/>
        </authorList>
    </citation>
    <scope>NUCLEOTIDE SEQUENCE [LARGE SCALE GENOMIC DNA]</scope>
</reference>
<evidence type="ECO:0000259" key="2">
    <source>
        <dbReference type="Pfam" id="PF00534"/>
    </source>
</evidence>
<dbReference type="PANTHER" id="PTHR46401:SF2">
    <property type="entry name" value="GLYCOSYLTRANSFERASE WBBK-RELATED"/>
    <property type="match status" value="1"/>
</dbReference>
<feature type="domain" description="Glycosyl transferase family 1" evidence="2">
    <location>
        <begin position="220"/>
        <end position="373"/>
    </location>
</feature>
<dbReference type="PANTHER" id="PTHR46401">
    <property type="entry name" value="GLYCOSYLTRANSFERASE WBBK-RELATED"/>
    <property type="match status" value="1"/>
</dbReference>
<protein>
    <submittedName>
        <fullName evidence="3">Glycosyl transferase group 1</fullName>
    </submittedName>
</protein>
<dbReference type="Pfam" id="PF00534">
    <property type="entry name" value="Glycos_transf_1"/>
    <property type="match status" value="1"/>
</dbReference>
<dbReference type="Gene3D" id="3.40.50.2000">
    <property type="entry name" value="Glycogen Phosphorylase B"/>
    <property type="match status" value="2"/>
</dbReference>
<evidence type="ECO:0000256" key="1">
    <source>
        <dbReference type="ARBA" id="ARBA00022679"/>
    </source>
</evidence>
<organism evidence="3 4">
    <name type="scientific">Candidatus Uhrbacteria bacterium GW2011_GWE2_46_68</name>
    <dbReference type="NCBI Taxonomy" id="1618994"/>
    <lineage>
        <taxon>Bacteria</taxon>
        <taxon>Candidatus Uhriibacteriota</taxon>
    </lineage>
</organism>
<evidence type="ECO:0000313" key="3">
    <source>
        <dbReference type="EMBL" id="KKU40102.1"/>
    </source>
</evidence>
<comment type="caution">
    <text evidence="3">The sequence shown here is derived from an EMBL/GenBank/DDBJ whole genome shotgun (WGS) entry which is preliminary data.</text>
</comment>
<name>A0A0G1Q5K5_9BACT</name>
<gene>
    <name evidence="3" type="ORF">UX57_C0025G0002</name>
</gene>
<accession>A0A0G1Q5K5</accession>
<dbReference type="AlphaFoldDB" id="A0A0G1Q5K5"/>
<dbReference type="GO" id="GO:0016757">
    <property type="term" value="F:glycosyltransferase activity"/>
    <property type="evidence" value="ECO:0007669"/>
    <property type="project" value="InterPro"/>
</dbReference>